<name>A0A7T0C319_9BACT</name>
<feature type="transmembrane region" description="Helical" evidence="6">
    <location>
        <begin position="288"/>
        <end position="308"/>
    </location>
</feature>
<dbReference type="Pfam" id="PF03176">
    <property type="entry name" value="MMPL"/>
    <property type="match status" value="2"/>
</dbReference>
<dbReference type="InterPro" id="IPR050545">
    <property type="entry name" value="Mycobact_MmpL"/>
</dbReference>
<evidence type="ECO:0000256" key="1">
    <source>
        <dbReference type="ARBA" id="ARBA00004651"/>
    </source>
</evidence>
<keyword evidence="5 6" id="KW-0472">Membrane</keyword>
<dbReference type="PANTHER" id="PTHR33406">
    <property type="entry name" value="MEMBRANE PROTEIN MJ1562-RELATED"/>
    <property type="match status" value="1"/>
</dbReference>
<proteinExistence type="predicted"/>
<evidence type="ECO:0000256" key="5">
    <source>
        <dbReference type="ARBA" id="ARBA00023136"/>
    </source>
</evidence>
<dbReference type="GO" id="GO:0022857">
    <property type="term" value="F:transmembrane transporter activity"/>
    <property type="evidence" value="ECO:0007669"/>
    <property type="project" value="InterPro"/>
</dbReference>
<feature type="domain" description="SSD" evidence="7">
    <location>
        <begin position="694"/>
        <end position="824"/>
    </location>
</feature>
<dbReference type="KEGG" id="nva:G3M78_09300"/>
<evidence type="ECO:0000313" key="9">
    <source>
        <dbReference type="Proteomes" id="UP000594464"/>
    </source>
</evidence>
<dbReference type="PROSITE" id="PS50156">
    <property type="entry name" value="SSD"/>
    <property type="match status" value="2"/>
</dbReference>
<feature type="transmembrane region" description="Helical" evidence="6">
    <location>
        <begin position="390"/>
        <end position="416"/>
    </location>
</feature>
<feature type="transmembrane region" description="Helical" evidence="6">
    <location>
        <begin position="773"/>
        <end position="791"/>
    </location>
</feature>
<feature type="transmembrane region" description="Helical" evidence="6">
    <location>
        <begin position="797"/>
        <end position="825"/>
    </location>
</feature>
<keyword evidence="4 6" id="KW-1133">Transmembrane helix</keyword>
<protein>
    <submittedName>
        <fullName evidence="8">MMPL family transporter</fullName>
    </submittedName>
</protein>
<dbReference type="InterPro" id="IPR001036">
    <property type="entry name" value="Acrflvin-R"/>
</dbReference>
<feature type="transmembrane region" description="Helical" evidence="6">
    <location>
        <begin position="725"/>
        <end position="747"/>
    </location>
</feature>
<accession>A0A7T0C319</accession>
<feature type="domain" description="SSD" evidence="7">
    <location>
        <begin position="289"/>
        <end position="415"/>
    </location>
</feature>
<feature type="transmembrane region" description="Helical" evidence="6">
    <location>
        <begin position="262"/>
        <end position="281"/>
    </location>
</feature>
<dbReference type="InterPro" id="IPR004869">
    <property type="entry name" value="MMPL_dom"/>
</dbReference>
<evidence type="ECO:0000313" key="8">
    <source>
        <dbReference type="EMBL" id="QPJ65578.1"/>
    </source>
</evidence>
<feature type="transmembrane region" description="Helical" evidence="6">
    <location>
        <begin position="699"/>
        <end position="719"/>
    </location>
</feature>
<evidence type="ECO:0000256" key="4">
    <source>
        <dbReference type="ARBA" id="ARBA00022989"/>
    </source>
</evidence>
<dbReference type="Gene3D" id="1.20.1640.10">
    <property type="entry name" value="Multidrug efflux transporter AcrB transmembrane domain"/>
    <property type="match status" value="2"/>
</dbReference>
<dbReference type="PRINTS" id="PR00702">
    <property type="entry name" value="ACRIFLAVINRP"/>
</dbReference>
<dbReference type="AlphaFoldDB" id="A0A7T0C319"/>
<sequence>MAPRFLNLFDALVLKRPLLTLLLVGCILGFFAFHTPDFRLDASADSLVLENDTDLKYFRHINKKYGSEDFLIITYTPRSDLLSDESLEGIRKLRVALEKMERVSSVTTILDSPLLNSPKLKLSEIGKNVRTLEATPDLDRDMALKEFTESPVYSKLLVSPNGKTTAILVNYKRDETYYSLLEERNDLREIKRSKALSPQERERLNRVSREFKLYLAEVLRYQNDDIKEVRRIMDTQRHRAEMFLGGVPMITSDMVRFIDHDISVFGMGVLFFMIIALGFFFRKVRWVFLPIAGCFLTTFVMVGVLGFLDWRVTVISSNFISILLIITMSLTIHLIVRYGELYAESPNRSQRELVLETIQHMFLPCFYTAITTIAAFTSLVVSGIRPVIDFGWMMTIGISMAFILSFLFFPACLALLSPSSSVSSKDITKNLTNFFAELTLKRRSLILALSVLLAVFCITGISRLHVENRFIDYFNPSTEIYQGMSVIDQQLGGTTPLDIVIDAEADFFDYLEELKQQEVADDPFDDPFGDNVDKEPENFWFHPEPLLLVEEVHDYLEGLPEIGKTLSIATTVKVLKILNDKKLPDDYDLALIRKLLPVELKKIFMHPYLAKDGNQVRISMRIEEVNPNLDRGALIAKIKKHLVEEIGIEEERIHFTGMAVLYNNMLHSLYQSQILTIGTVFIGILAMFIILFRKVFISLLAIIPNTLAAGMVLGIMGWFKIPLDMMTITIAAITIGIAVDDTIHYIYRFQEEFPKTGNYKETVRICHGSIGRAIYYTSITVTFGFSILALSNFIPTIYFGILTGVAMVVALLNNLTLLPALILLFKPLGPERIADK</sequence>
<gene>
    <name evidence="8" type="ORF">G3M78_09300</name>
</gene>
<feature type="transmembrane region" description="Helical" evidence="6">
    <location>
        <begin position="320"/>
        <end position="340"/>
    </location>
</feature>
<keyword evidence="3 6" id="KW-0812">Transmembrane</keyword>
<dbReference type="Proteomes" id="UP000594464">
    <property type="component" value="Chromosome"/>
</dbReference>
<evidence type="ECO:0000259" key="7">
    <source>
        <dbReference type="PROSITE" id="PS50156"/>
    </source>
</evidence>
<dbReference type="PANTHER" id="PTHR33406:SF12">
    <property type="entry name" value="BLR2997 PROTEIN"/>
    <property type="match status" value="1"/>
</dbReference>
<feature type="transmembrane region" description="Helical" evidence="6">
    <location>
        <begin position="445"/>
        <end position="466"/>
    </location>
</feature>
<evidence type="ECO:0000256" key="6">
    <source>
        <dbReference type="SAM" id="Phobius"/>
    </source>
</evidence>
<dbReference type="InterPro" id="IPR000731">
    <property type="entry name" value="SSD"/>
</dbReference>
<organism evidence="8 9">
    <name type="scientific">Candidatus Nitrohelix vancouverensis</name>
    <dbReference type="NCBI Taxonomy" id="2705534"/>
    <lineage>
        <taxon>Bacteria</taxon>
        <taxon>Pseudomonadati</taxon>
        <taxon>Nitrospinota/Tectimicrobiota group</taxon>
        <taxon>Nitrospinota</taxon>
        <taxon>Nitrospinia</taxon>
        <taxon>Nitrospinales</taxon>
        <taxon>Nitrospinaceae</taxon>
        <taxon>Candidatus Nitrohelix</taxon>
    </lineage>
</organism>
<reference evidence="9" key="1">
    <citation type="submission" date="2020-02" db="EMBL/GenBank/DDBJ databases">
        <title>Genomic and physiological characterization of two novel Nitrospinaceae genera.</title>
        <authorList>
            <person name="Mueller A.J."/>
            <person name="Jung M.-Y."/>
            <person name="Strachan C.R."/>
            <person name="Herbold C.W."/>
            <person name="Kirkegaard R.H."/>
            <person name="Daims H."/>
        </authorList>
    </citation>
    <scope>NUCLEOTIDE SEQUENCE [LARGE SCALE GENOMIC DNA]</scope>
</reference>
<dbReference type="EMBL" id="CP048620">
    <property type="protein sequence ID" value="QPJ65578.1"/>
    <property type="molecule type" value="Genomic_DNA"/>
</dbReference>
<dbReference type="SUPFAM" id="SSF82866">
    <property type="entry name" value="Multidrug efflux transporter AcrB transmembrane domain"/>
    <property type="match status" value="2"/>
</dbReference>
<evidence type="ECO:0000256" key="2">
    <source>
        <dbReference type="ARBA" id="ARBA00022475"/>
    </source>
</evidence>
<keyword evidence="2" id="KW-1003">Cell membrane</keyword>
<evidence type="ECO:0000256" key="3">
    <source>
        <dbReference type="ARBA" id="ARBA00022692"/>
    </source>
</evidence>
<comment type="subcellular location">
    <subcellularLocation>
        <location evidence="1">Cell membrane</location>
        <topology evidence="1">Multi-pass membrane protein</topology>
    </subcellularLocation>
</comment>
<feature type="transmembrane region" description="Helical" evidence="6">
    <location>
        <begin position="361"/>
        <end position="384"/>
    </location>
</feature>
<dbReference type="GO" id="GO:0005886">
    <property type="term" value="C:plasma membrane"/>
    <property type="evidence" value="ECO:0007669"/>
    <property type="project" value="UniProtKB-SubCell"/>
</dbReference>
<feature type="transmembrane region" description="Helical" evidence="6">
    <location>
        <begin position="674"/>
        <end position="692"/>
    </location>
</feature>